<proteinExistence type="predicted"/>
<evidence type="ECO:0000313" key="1">
    <source>
        <dbReference type="EMBL" id="GIU43952.1"/>
    </source>
</evidence>
<dbReference type="EMBL" id="BPEY01000018">
    <property type="protein sequence ID" value="GIU43952.1"/>
    <property type="molecule type" value="Genomic_DNA"/>
</dbReference>
<evidence type="ECO:0000313" key="2">
    <source>
        <dbReference type="Proteomes" id="UP000887104"/>
    </source>
</evidence>
<comment type="caution">
    <text evidence="1">The sequence shown here is derived from an EMBL/GenBank/DDBJ whole genome shotgun (WGS) entry which is preliminary data.</text>
</comment>
<gene>
    <name evidence="1" type="ORF">TUM4438_14030</name>
</gene>
<dbReference type="Proteomes" id="UP000887104">
    <property type="component" value="Unassembled WGS sequence"/>
</dbReference>
<organism evidence="1 2">
    <name type="scientific">Shewanella sairae</name>
    <dbReference type="NCBI Taxonomy" id="190310"/>
    <lineage>
        <taxon>Bacteria</taxon>
        <taxon>Pseudomonadati</taxon>
        <taxon>Pseudomonadota</taxon>
        <taxon>Gammaproteobacteria</taxon>
        <taxon>Alteromonadales</taxon>
        <taxon>Shewanellaceae</taxon>
        <taxon>Shewanella</taxon>
    </lineage>
</organism>
<protein>
    <submittedName>
        <fullName evidence="1">Uncharacterized protein</fullName>
    </submittedName>
</protein>
<name>A0ABQ4P921_9GAMM</name>
<accession>A0ABQ4P921</accession>
<keyword evidence="2" id="KW-1185">Reference proteome</keyword>
<reference evidence="1" key="1">
    <citation type="submission" date="2021-05" db="EMBL/GenBank/DDBJ databases">
        <title>Molecular characterization for Shewanella algae harboring chromosomal blaOXA-55-like strains isolated from clinical and environment sample.</title>
        <authorList>
            <person name="Ohama Y."/>
            <person name="Aoki K."/>
            <person name="Harada S."/>
            <person name="Moriya K."/>
            <person name="Ishii Y."/>
            <person name="Tateda K."/>
        </authorList>
    </citation>
    <scope>NUCLEOTIDE SEQUENCE</scope>
    <source>
        <strain evidence="1">JCM 11563</strain>
    </source>
</reference>
<sequence>MKGILHAEMEVEIPFHDVDSMGYNGWHGNGLLVEHHQDISRGLC</sequence>